<dbReference type="PANTHER" id="PTHR19282">
    <property type="entry name" value="TETRASPANIN"/>
    <property type="match status" value="1"/>
</dbReference>
<dbReference type="EMBL" id="CAJNRD030001114">
    <property type="protein sequence ID" value="CAG5074374.1"/>
    <property type="molecule type" value="Genomic_DNA"/>
</dbReference>
<comment type="subcellular location">
    <subcellularLocation>
        <location evidence="1">Membrane</location>
        <topology evidence="1">Multi-pass membrane protein</topology>
    </subcellularLocation>
</comment>
<evidence type="ECO:0000313" key="7">
    <source>
        <dbReference type="EMBL" id="CAG5074374.1"/>
    </source>
</evidence>
<dbReference type="Pfam" id="PF00335">
    <property type="entry name" value="Tetraspanin"/>
    <property type="match status" value="1"/>
</dbReference>
<name>A0A8J2EBF9_COTCN</name>
<dbReference type="Gene3D" id="1.10.1450.10">
    <property type="entry name" value="Tetraspanin"/>
    <property type="match status" value="1"/>
</dbReference>
<protein>
    <submittedName>
        <fullName evidence="7">Similar to CD63: CD63 antigen (Bos taurus)</fullName>
    </submittedName>
</protein>
<dbReference type="SUPFAM" id="SSF48652">
    <property type="entry name" value="Tetraspanin"/>
    <property type="match status" value="1"/>
</dbReference>
<proteinExistence type="predicted"/>
<feature type="transmembrane region" description="Helical" evidence="6">
    <location>
        <begin position="58"/>
        <end position="81"/>
    </location>
</feature>
<evidence type="ECO:0000256" key="6">
    <source>
        <dbReference type="SAM" id="Phobius"/>
    </source>
</evidence>
<feature type="compositionally biased region" description="Basic and acidic residues" evidence="5">
    <location>
        <begin position="583"/>
        <end position="594"/>
    </location>
</feature>
<feature type="transmembrane region" description="Helical" evidence="6">
    <location>
        <begin position="240"/>
        <end position="265"/>
    </location>
</feature>
<evidence type="ECO:0000313" key="8">
    <source>
        <dbReference type="Proteomes" id="UP000786811"/>
    </source>
</evidence>
<feature type="compositionally biased region" description="Basic residues" evidence="5">
    <location>
        <begin position="560"/>
        <end position="577"/>
    </location>
</feature>
<evidence type="ECO:0000256" key="4">
    <source>
        <dbReference type="ARBA" id="ARBA00023136"/>
    </source>
</evidence>
<feature type="region of interest" description="Disordered" evidence="5">
    <location>
        <begin position="652"/>
        <end position="688"/>
    </location>
</feature>
<organism evidence="7 8">
    <name type="scientific">Cotesia congregata</name>
    <name type="common">Parasitoid wasp</name>
    <name type="synonym">Apanteles congregatus</name>
    <dbReference type="NCBI Taxonomy" id="51543"/>
    <lineage>
        <taxon>Eukaryota</taxon>
        <taxon>Metazoa</taxon>
        <taxon>Ecdysozoa</taxon>
        <taxon>Arthropoda</taxon>
        <taxon>Hexapoda</taxon>
        <taxon>Insecta</taxon>
        <taxon>Pterygota</taxon>
        <taxon>Neoptera</taxon>
        <taxon>Endopterygota</taxon>
        <taxon>Hymenoptera</taxon>
        <taxon>Apocrita</taxon>
        <taxon>Ichneumonoidea</taxon>
        <taxon>Braconidae</taxon>
        <taxon>Microgastrinae</taxon>
        <taxon>Cotesia</taxon>
    </lineage>
</organism>
<keyword evidence="8" id="KW-1185">Reference proteome</keyword>
<evidence type="ECO:0000256" key="1">
    <source>
        <dbReference type="ARBA" id="ARBA00004141"/>
    </source>
</evidence>
<keyword evidence="3 6" id="KW-1133">Transmembrane helix</keyword>
<keyword evidence="2 6" id="KW-0812">Transmembrane</keyword>
<dbReference type="GO" id="GO:0005886">
    <property type="term" value="C:plasma membrane"/>
    <property type="evidence" value="ECO:0007669"/>
    <property type="project" value="TreeGrafter"/>
</dbReference>
<feature type="transmembrane region" description="Helical" evidence="6">
    <location>
        <begin position="12"/>
        <end position="36"/>
    </location>
</feature>
<feature type="compositionally biased region" description="Polar residues" evidence="5">
    <location>
        <begin position="595"/>
        <end position="612"/>
    </location>
</feature>
<feature type="compositionally biased region" description="Low complexity" evidence="5">
    <location>
        <begin position="469"/>
        <end position="479"/>
    </location>
</feature>
<feature type="compositionally biased region" description="Low complexity" evidence="5">
    <location>
        <begin position="319"/>
        <end position="331"/>
    </location>
</feature>
<gene>
    <name evidence="7" type="ORF">HICCMSTLAB_LOCUS1045</name>
</gene>
<evidence type="ECO:0000256" key="2">
    <source>
        <dbReference type="ARBA" id="ARBA00022692"/>
    </source>
</evidence>
<dbReference type="AlphaFoldDB" id="A0A8J2EBF9"/>
<feature type="compositionally biased region" description="Basic residues" evidence="5">
    <location>
        <begin position="652"/>
        <end position="663"/>
    </location>
</feature>
<dbReference type="InterPro" id="IPR008952">
    <property type="entry name" value="Tetraspanin_EC2_sf"/>
</dbReference>
<dbReference type="OrthoDB" id="5870230at2759"/>
<reference evidence="7" key="1">
    <citation type="submission" date="2021-04" db="EMBL/GenBank/DDBJ databases">
        <authorList>
            <person name="Chebbi M.A.C M."/>
        </authorList>
    </citation>
    <scope>NUCLEOTIDE SEQUENCE</scope>
</reference>
<dbReference type="PRINTS" id="PR00259">
    <property type="entry name" value="TMFOUR"/>
</dbReference>
<sequence length="751" mass="84543">MSGEKFKITKAFICWSNIVFMISGVILMSLGILLLIDNNRILLSRLLNTNESVVKEPIFYYLALIVIGVGFLIALSGLLGCWVSCLANNCVTVLYMIILITLMISQLTVCVLTIFTPNLIGVDIRVVTLLRTLQRNYGLPGRQQFTAALDLAQTTFSCCGINGSNNYGTSWWRLQEVGRRNLVVPLTCCLLNNTNNFDAFLNPVVKDLETCQTLNPVKHQRARHTTGCLEKIEEWTQEQALLLLIIGLSIMFIELCALLSTLMGYKRKSGKLRKKLNKSQHNITAAASFTSTETLGRSYQDCQDEFGGFENRQMWQEGSHQQNQCHQSSSSPKSLIEQWSSNSIKQETSIETLSTTPQHHSSYQERGVDVLFTDPKIRPSTSSQNLSVKPKNLDLIKIFQHSGPKNILKKPGLEFPNDSQFVLSSKSKTVTSIPIKNFKNSLAQNFGTLRRIRPIFPDQHYKAHESLTNNNNNNNNNNNKSVSSRKSKKAQNTNNKNNKHSLEPAGTVSAMIEVFEDHLRTDLPPSSNWALQKNKFGVPLVGMHNACGLPILAHWPQNKAPKKKVKRPAPKPPRTKRQAPTISHEKNIQDRENFCRNQSNKRTPQLKQSENQIEFSKPSCNSAGGFLGPKISYHQNPEANFFRASHRAQFHRRSGPKIRPHKKNCGDKNQDPVDFSRPRAGSLGFMPKIDPYQTTDSINQANYWNGKKFKRATVYAKDDGSSPVDVLLTNLCLNPMARNSTSNMMCCSYKK</sequence>
<evidence type="ECO:0000256" key="5">
    <source>
        <dbReference type="SAM" id="MobiDB-lite"/>
    </source>
</evidence>
<dbReference type="PANTHER" id="PTHR19282:SF428">
    <property type="entry name" value="TETRASPANIN 68C, ISOFORM A"/>
    <property type="match status" value="1"/>
</dbReference>
<feature type="region of interest" description="Disordered" evidence="5">
    <location>
        <begin position="557"/>
        <end position="612"/>
    </location>
</feature>
<evidence type="ECO:0000256" key="3">
    <source>
        <dbReference type="ARBA" id="ARBA00022989"/>
    </source>
</evidence>
<feature type="compositionally biased region" description="Basic and acidic residues" evidence="5">
    <location>
        <begin position="664"/>
        <end position="677"/>
    </location>
</feature>
<accession>A0A8J2EBF9</accession>
<dbReference type="InterPro" id="IPR018499">
    <property type="entry name" value="Tetraspanin/Peripherin"/>
</dbReference>
<comment type="caution">
    <text evidence="7">The sequence shown here is derived from an EMBL/GenBank/DDBJ whole genome shotgun (WGS) entry which is preliminary data.</text>
</comment>
<feature type="region of interest" description="Disordered" evidence="5">
    <location>
        <begin position="315"/>
        <end position="338"/>
    </location>
</feature>
<dbReference type="Proteomes" id="UP000786811">
    <property type="component" value="Unassembled WGS sequence"/>
</dbReference>
<feature type="region of interest" description="Disordered" evidence="5">
    <location>
        <begin position="465"/>
        <end position="505"/>
    </location>
</feature>
<feature type="transmembrane region" description="Helical" evidence="6">
    <location>
        <begin position="93"/>
        <end position="115"/>
    </location>
</feature>
<keyword evidence="4 6" id="KW-0472">Membrane</keyword>